<evidence type="ECO:0000313" key="3">
    <source>
        <dbReference type="Proteomes" id="UP001519295"/>
    </source>
</evidence>
<name>A0ABS4W483_9PSEU</name>
<proteinExistence type="predicted"/>
<evidence type="ECO:0000313" key="2">
    <source>
        <dbReference type="EMBL" id="MBP2371030.1"/>
    </source>
</evidence>
<feature type="region of interest" description="Disordered" evidence="1">
    <location>
        <begin position="13"/>
        <end position="55"/>
    </location>
</feature>
<gene>
    <name evidence="2" type="ORF">JOF36_006726</name>
</gene>
<organism evidence="2 3">
    <name type="scientific">Pseudonocardia parietis</name>
    <dbReference type="NCBI Taxonomy" id="570936"/>
    <lineage>
        <taxon>Bacteria</taxon>
        <taxon>Bacillati</taxon>
        <taxon>Actinomycetota</taxon>
        <taxon>Actinomycetes</taxon>
        <taxon>Pseudonocardiales</taxon>
        <taxon>Pseudonocardiaceae</taxon>
        <taxon>Pseudonocardia</taxon>
    </lineage>
</organism>
<accession>A0ABS4W483</accession>
<feature type="compositionally biased region" description="Basic and acidic residues" evidence="1">
    <location>
        <begin position="24"/>
        <end position="55"/>
    </location>
</feature>
<keyword evidence="3" id="KW-1185">Reference proteome</keyword>
<dbReference type="RefSeq" id="WP_210034669.1">
    <property type="nucleotide sequence ID" value="NZ_JAGINU010000001.1"/>
</dbReference>
<sequence length="55" mass="6309">MSDPADRLRRRIEEIFGDDPATTADERSDGGSAEERDDRDPDRWFTENRPPHHGG</sequence>
<dbReference type="Proteomes" id="UP001519295">
    <property type="component" value="Unassembled WGS sequence"/>
</dbReference>
<dbReference type="EMBL" id="JAGINU010000001">
    <property type="protein sequence ID" value="MBP2371030.1"/>
    <property type="molecule type" value="Genomic_DNA"/>
</dbReference>
<protein>
    <submittedName>
        <fullName evidence="2">Uncharacterized protein</fullName>
    </submittedName>
</protein>
<comment type="caution">
    <text evidence="2">The sequence shown here is derived from an EMBL/GenBank/DDBJ whole genome shotgun (WGS) entry which is preliminary data.</text>
</comment>
<reference evidence="2 3" key="1">
    <citation type="submission" date="2021-03" db="EMBL/GenBank/DDBJ databases">
        <title>Sequencing the genomes of 1000 actinobacteria strains.</title>
        <authorList>
            <person name="Klenk H.-P."/>
        </authorList>
    </citation>
    <scope>NUCLEOTIDE SEQUENCE [LARGE SCALE GENOMIC DNA]</scope>
    <source>
        <strain evidence="2 3">DSM 45256</strain>
    </source>
</reference>
<evidence type="ECO:0000256" key="1">
    <source>
        <dbReference type="SAM" id="MobiDB-lite"/>
    </source>
</evidence>